<feature type="site" description="Important for catalytic activity" evidence="7">
    <location>
        <position position="216"/>
    </location>
</feature>
<dbReference type="OrthoDB" id="5288753at2"/>
<comment type="caution">
    <text evidence="8">The sequence shown here is derived from an EMBL/GenBank/DDBJ whole genome shotgun (WGS) entry which is preliminary data.</text>
</comment>
<dbReference type="AlphaFoldDB" id="A0A6N6VPK6"/>
<protein>
    <recommendedName>
        <fullName evidence="7">Endolytic murein transglycosylase</fullName>
        <ecNumber evidence="7">4.2.2.29</ecNumber>
    </recommendedName>
    <alternativeName>
        <fullName evidence="7">Peptidoglycan lytic transglycosylase</fullName>
    </alternativeName>
    <alternativeName>
        <fullName evidence="7">Peptidoglycan polymerization terminase</fullName>
    </alternativeName>
</protein>
<keyword evidence="9" id="KW-1185">Reference proteome</keyword>
<dbReference type="GO" id="GO:0071555">
    <property type="term" value="P:cell wall organization"/>
    <property type="evidence" value="ECO:0007669"/>
    <property type="project" value="UniProtKB-KW"/>
</dbReference>
<keyword evidence="2 7" id="KW-0812">Transmembrane</keyword>
<comment type="function">
    <text evidence="7">Functions as a peptidoglycan terminase that cleaves nascent peptidoglycan strands endolytically to terminate their elongation.</text>
</comment>
<keyword evidence="4 7" id="KW-0472">Membrane</keyword>
<evidence type="ECO:0000256" key="7">
    <source>
        <dbReference type="HAMAP-Rule" id="MF_02065"/>
    </source>
</evidence>
<dbReference type="EMBL" id="WFLM01000005">
    <property type="protein sequence ID" value="KAB8037123.1"/>
    <property type="molecule type" value="Genomic_DNA"/>
</dbReference>
<dbReference type="InterPro" id="IPR003770">
    <property type="entry name" value="MLTG-like"/>
</dbReference>
<organism evidence="8 9">
    <name type="scientific">Silvanigrella paludirubra</name>
    <dbReference type="NCBI Taxonomy" id="2499159"/>
    <lineage>
        <taxon>Bacteria</taxon>
        <taxon>Pseudomonadati</taxon>
        <taxon>Bdellovibrionota</taxon>
        <taxon>Oligoflexia</taxon>
        <taxon>Silvanigrellales</taxon>
        <taxon>Silvanigrellaceae</taxon>
        <taxon>Silvanigrella</taxon>
    </lineage>
</organism>
<keyword evidence="3 7" id="KW-1133">Transmembrane helix</keyword>
<dbReference type="CDD" id="cd08010">
    <property type="entry name" value="MltG_like"/>
    <property type="match status" value="1"/>
</dbReference>
<evidence type="ECO:0000313" key="8">
    <source>
        <dbReference type="EMBL" id="KAB8037123.1"/>
    </source>
</evidence>
<feature type="transmembrane region" description="Helical" evidence="7">
    <location>
        <begin position="5"/>
        <end position="24"/>
    </location>
</feature>
<name>A0A6N6VPK6_9BACT</name>
<keyword evidence="5 7" id="KW-0456">Lyase</keyword>
<evidence type="ECO:0000256" key="3">
    <source>
        <dbReference type="ARBA" id="ARBA00022989"/>
    </source>
</evidence>
<proteinExistence type="inferred from homology"/>
<keyword evidence="1 7" id="KW-1003">Cell membrane</keyword>
<comment type="catalytic activity">
    <reaction evidence="7">
        <text>a peptidoglycan chain = a peptidoglycan chain with N-acetyl-1,6-anhydromuramyl-[peptide] at the reducing end + a peptidoglycan chain with N-acetylglucosamine at the non-reducing end.</text>
        <dbReference type="EC" id="4.2.2.29"/>
    </reaction>
</comment>
<dbReference type="Gene3D" id="3.30.160.60">
    <property type="entry name" value="Classic Zinc Finger"/>
    <property type="match status" value="1"/>
</dbReference>
<dbReference type="EC" id="4.2.2.29" evidence="7"/>
<evidence type="ECO:0000256" key="5">
    <source>
        <dbReference type="ARBA" id="ARBA00023239"/>
    </source>
</evidence>
<dbReference type="Pfam" id="PF02618">
    <property type="entry name" value="YceG"/>
    <property type="match status" value="1"/>
</dbReference>
<dbReference type="Gene3D" id="3.30.1490.480">
    <property type="entry name" value="Endolytic murein transglycosylase"/>
    <property type="match status" value="2"/>
</dbReference>
<comment type="similarity">
    <text evidence="7">Belongs to the transglycosylase MltG family.</text>
</comment>
<dbReference type="PANTHER" id="PTHR30518">
    <property type="entry name" value="ENDOLYTIC MUREIN TRANSGLYCOSYLASE"/>
    <property type="match status" value="1"/>
</dbReference>
<sequence length="338" mass="38831">MLKKLFLLSFFLFVGFVGYIFYWFKSPNPLNLETVDYHLQEGSTFMRVAYDLEKLNVLRYPKIFIDYAKIMHLTGNLKIGTYRFNKDVSPEEILNKLVKGDIVTIKVTIPEGLNIYQISEKLAQDFPKTKKENWLEIINSKEFIPFLGLKINAVNLEGFIFPETYVFDPNLSPRSVIKSILSEFKKNVTSEMLQKAKELGLTPLEYITLSSIVEKETAVSSERERVAGVYWNRLKIKMKLQADPTVIYGIWNKYKGTITKRDLLTPTPYNTYTNYGLPPGPIASPGIASLKATLNPISKDLYFVAKGDGTHIFSQNLKDHNIAVRKYVIFLKANRQKE</sequence>
<evidence type="ECO:0000256" key="6">
    <source>
        <dbReference type="ARBA" id="ARBA00023316"/>
    </source>
</evidence>
<gene>
    <name evidence="7 8" type="primary">mltG</name>
    <name evidence="8" type="ORF">GCL60_14940</name>
</gene>
<dbReference type="Proteomes" id="UP000437748">
    <property type="component" value="Unassembled WGS sequence"/>
</dbReference>
<keyword evidence="6 7" id="KW-0961">Cell wall biogenesis/degradation</keyword>
<dbReference type="RefSeq" id="WP_153421540.1">
    <property type="nucleotide sequence ID" value="NZ_WFLM01000005.1"/>
</dbReference>
<evidence type="ECO:0000313" key="9">
    <source>
        <dbReference type="Proteomes" id="UP000437748"/>
    </source>
</evidence>
<reference evidence="8 9" key="1">
    <citation type="submission" date="2019-10" db="EMBL/GenBank/DDBJ databases">
        <title>New species of Slilvanegrellaceae.</title>
        <authorList>
            <person name="Pitt A."/>
            <person name="Hahn M.W."/>
        </authorList>
    </citation>
    <scope>NUCLEOTIDE SEQUENCE [LARGE SCALE GENOMIC DNA]</scope>
    <source>
        <strain evidence="8 9">SP-Ram-0.45-NSY-1</strain>
    </source>
</reference>
<dbReference type="GO" id="GO:0009252">
    <property type="term" value="P:peptidoglycan biosynthetic process"/>
    <property type="evidence" value="ECO:0007669"/>
    <property type="project" value="UniProtKB-UniRule"/>
</dbReference>
<evidence type="ECO:0000256" key="2">
    <source>
        <dbReference type="ARBA" id="ARBA00022692"/>
    </source>
</evidence>
<evidence type="ECO:0000256" key="1">
    <source>
        <dbReference type="ARBA" id="ARBA00022475"/>
    </source>
</evidence>
<accession>A0A6N6VPK6</accession>
<comment type="subcellular location">
    <subcellularLocation>
        <location evidence="7">Cell membrane</location>
        <topology evidence="7">Single-pass membrane protein</topology>
    </subcellularLocation>
</comment>
<evidence type="ECO:0000256" key="4">
    <source>
        <dbReference type="ARBA" id="ARBA00023136"/>
    </source>
</evidence>
<dbReference type="GO" id="GO:0008932">
    <property type="term" value="F:lytic endotransglycosylase activity"/>
    <property type="evidence" value="ECO:0007669"/>
    <property type="project" value="UniProtKB-UniRule"/>
</dbReference>
<dbReference type="PANTHER" id="PTHR30518:SF2">
    <property type="entry name" value="ENDOLYTIC MUREIN TRANSGLYCOSYLASE"/>
    <property type="match status" value="1"/>
</dbReference>
<dbReference type="GO" id="GO:0005886">
    <property type="term" value="C:plasma membrane"/>
    <property type="evidence" value="ECO:0007669"/>
    <property type="project" value="UniProtKB-SubCell"/>
</dbReference>
<dbReference type="HAMAP" id="MF_02065">
    <property type="entry name" value="MltG"/>
    <property type="match status" value="1"/>
</dbReference>
<dbReference type="NCBIfam" id="TIGR00247">
    <property type="entry name" value="endolytic transglycosylase MltG"/>
    <property type="match status" value="1"/>
</dbReference>